<dbReference type="GO" id="GO:0032133">
    <property type="term" value="C:chromosome passenger complex"/>
    <property type="evidence" value="ECO:0007669"/>
    <property type="project" value="TreeGrafter"/>
</dbReference>
<reference evidence="14 15" key="1">
    <citation type="submission" date="2024-05" db="EMBL/GenBank/DDBJ databases">
        <authorList>
            <person name="Wallberg A."/>
        </authorList>
    </citation>
    <scope>NUCLEOTIDE SEQUENCE [LARGE SCALE GENOMIC DNA]</scope>
</reference>
<organism evidence="14 15">
    <name type="scientific">Meganyctiphanes norvegica</name>
    <name type="common">Northern krill</name>
    <name type="synonym">Thysanopoda norvegica</name>
    <dbReference type="NCBI Taxonomy" id="48144"/>
    <lineage>
        <taxon>Eukaryota</taxon>
        <taxon>Metazoa</taxon>
        <taxon>Ecdysozoa</taxon>
        <taxon>Arthropoda</taxon>
        <taxon>Crustacea</taxon>
        <taxon>Multicrustacea</taxon>
        <taxon>Malacostraca</taxon>
        <taxon>Eumalacostraca</taxon>
        <taxon>Eucarida</taxon>
        <taxon>Euphausiacea</taxon>
        <taxon>Euphausiidae</taxon>
        <taxon>Meganyctiphanes</taxon>
    </lineage>
</organism>
<dbReference type="Gene3D" id="6.10.250.1900">
    <property type="match status" value="1"/>
</dbReference>
<dbReference type="PANTHER" id="PTHR16040:SF7">
    <property type="entry name" value="AUSTRALIN, ISOFORM A-RELATED"/>
    <property type="match status" value="1"/>
</dbReference>
<dbReference type="GO" id="GO:0051233">
    <property type="term" value="C:spindle midzone"/>
    <property type="evidence" value="ECO:0007669"/>
    <property type="project" value="TreeGrafter"/>
</dbReference>
<dbReference type="InterPro" id="IPR046466">
    <property type="entry name" value="Borealin_C"/>
</dbReference>
<dbReference type="Pfam" id="PF10444">
    <property type="entry name" value="Nbl1_Borealin_N"/>
    <property type="match status" value="1"/>
</dbReference>
<evidence type="ECO:0000256" key="2">
    <source>
        <dbReference type="ARBA" id="ARBA00004584"/>
    </source>
</evidence>
<dbReference type="Proteomes" id="UP001497623">
    <property type="component" value="Unassembled WGS sequence"/>
</dbReference>
<evidence type="ECO:0000313" key="14">
    <source>
        <dbReference type="EMBL" id="CAL4104124.1"/>
    </source>
</evidence>
<evidence type="ECO:0000256" key="4">
    <source>
        <dbReference type="ARBA" id="ARBA00022454"/>
    </source>
</evidence>
<evidence type="ECO:0000256" key="11">
    <source>
        <dbReference type="SAM" id="MobiDB-lite"/>
    </source>
</evidence>
<evidence type="ECO:0000256" key="3">
    <source>
        <dbReference type="ARBA" id="ARBA00009914"/>
    </source>
</evidence>
<feature type="non-terminal residue" evidence="14">
    <location>
        <position position="270"/>
    </location>
</feature>
<feature type="domain" description="Borealin N-terminal" evidence="12">
    <location>
        <begin position="37"/>
        <end position="92"/>
    </location>
</feature>
<evidence type="ECO:0000256" key="10">
    <source>
        <dbReference type="SAM" id="Coils"/>
    </source>
</evidence>
<dbReference type="Pfam" id="PF10512">
    <property type="entry name" value="Borealin"/>
    <property type="match status" value="1"/>
</dbReference>
<accession>A0AAV2QZ94</accession>
<dbReference type="GO" id="GO:0000070">
    <property type="term" value="P:mitotic sister chromatid segregation"/>
    <property type="evidence" value="ECO:0007669"/>
    <property type="project" value="TreeGrafter"/>
</dbReference>
<gene>
    <name evidence="14" type="ORF">MNOR_LOCUS17718</name>
</gene>
<comment type="similarity">
    <text evidence="3">Belongs to the borealin family.</text>
</comment>
<feature type="compositionally biased region" description="Basic residues" evidence="11">
    <location>
        <begin position="1"/>
        <end position="12"/>
    </location>
</feature>
<evidence type="ECO:0000259" key="12">
    <source>
        <dbReference type="Pfam" id="PF10444"/>
    </source>
</evidence>
<dbReference type="PANTHER" id="PTHR16040">
    <property type="entry name" value="AUSTRALIN, ISOFORM A-RELATED"/>
    <property type="match status" value="1"/>
</dbReference>
<proteinExistence type="inferred from homology"/>
<dbReference type="InterPro" id="IPR018851">
    <property type="entry name" value="Borealin_N"/>
</dbReference>
<evidence type="ECO:0000313" key="15">
    <source>
        <dbReference type="Proteomes" id="UP001497623"/>
    </source>
</evidence>
<keyword evidence="15" id="KW-1185">Reference proteome</keyword>
<evidence type="ECO:0000256" key="9">
    <source>
        <dbReference type="ARBA" id="ARBA00023328"/>
    </source>
</evidence>
<feature type="region of interest" description="Disordered" evidence="11">
    <location>
        <begin position="1"/>
        <end position="22"/>
    </location>
</feature>
<keyword evidence="7" id="KW-0539">Nucleus</keyword>
<keyword evidence="10" id="KW-0175">Coiled coil</keyword>
<protein>
    <recommendedName>
        <fullName evidence="16">Borealin</fullName>
    </recommendedName>
</protein>
<dbReference type="GO" id="GO:0051301">
    <property type="term" value="P:cell division"/>
    <property type="evidence" value="ECO:0007669"/>
    <property type="project" value="UniProtKB-KW"/>
</dbReference>
<dbReference type="InterPro" id="IPR018867">
    <property type="entry name" value="Cell_div_borealin"/>
</dbReference>
<evidence type="ECO:0000256" key="1">
    <source>
        <dbReference type="ARBA" id="ARBA00004123"/>
    </source>
</evidence>
<keyword evidence="6" id="KW-0498">Mitosis</keyword>
<comment type="subcellular location">
    <subcellularLocation>
        <location evidence="2">Chromosome</location>
        <location evidence="2">Centromere</location>
    </subcellularLocation>
    <subcellularLocation>
        <location evidence="1">Nucleus</location>
    </subcellularLocation>
</comment>
<feature type="domain" description="Borealin C-terminal" evidence="13">
    <location>
        <begin position="195"/>
        <end position="236"/>
    </location>
</feature>
<evidence type="ECO:0000256" key="5">
    <source>
        <dbReference type="ARBA" id="ARBA00022618"/>
    </source>
</evidence>
<evidence type="ECO:0000256" key="7">
    <source>
        <dbReference type="ARBA" id="ARBA00023242"/>
    </source>
</evidence>
<dbReference type="EMBL" id="CAXKWB010012298">
    <property type="protein sequence ID" value="CAL4104124.1"/>
    <property type="molecule type" value="Genomic_DNA"/>
</dbReference>
<name>A0AAV2QZ94_MEGNR</name>
<feature type="coiled-coil region" evidence="10">
    <location>
        <begin position="45"/>
        <end position="72"/>
    </location>
</feature>
<dbReference type="GO" id="GO:0000775">
    <property type="term" value="C:chromosome, centromeric region"/>
    <property type="evidence" value="ECO:0007669"/>
    <property type="project" value="UniProtKB-SubCell"/>
</dbReference>
<comment type="caution">
    <text evidence="14">The sequence shown here is derived from an EMBL/GenBank/DDBJ whole genome shotgun (WGS) entry which is preliminary data.</text>
</comment>
<evidence type="ECO:0000256" key="6">
    <source>
        <dbReference type="ARBA" id="ARBA00022776"/>
    </source>
</evidence>
<keyword evidence="9" id="KW-0137">Centromere</keyword>
<keyword evidence="8" id="KW-0131">Cell cycle</keyword>
<evidence type="ECO:0000259" key="13">
    <source>
        <dbReference type="Pfam" id="PF10512"/>
    </source>
</evidence>
<dbReference type="GO" id="GO:0005634">
    <property type="term" value="C:nucleus"/>
    <property type="evidence" value="ECO:0007669"/>
    <property type="project" value="UniProtKB-SubCell"/>
</dbReference>
<keyword evidence="5" id="KW-0132">Cell division</keyword>
<keyword evidence="4" id="KW-0158">Chromosome</keyword>
<evidence type="ECO:0008006" key="16">
    <source>
        <dbReference type="Google" id="ProtNLM"/>
    </source>
</evidence>
<dbReference type="AlphaFoldDB" id="A0AAV2QZ94"/>
<sequence length="270" mass="30854">MPRKKGSRKPAARAKPTVPDDSFVEVDMEREVKMEKMKLILADFDEEAEKRIGLMEEEIKNIQQSIKQMYKRELLRISSTTRDMLWVDYIKQKSSDGESLKKTRQSIDQLLGSADELLKSTKKKGKKTVQISEENLPQTANRTSKIAYFFKSKVSKQKYYNSAMKKIQSIRKNQRSAKELGVPGTPLNHGVPSKNPELLITPKFDPRTPLPPSTVKRLPRLGEIAISLKGSPLQTGPKDWFENLEPGTLDNKTKEELLAFREKVNNLLKI</sequence>
<evidence type="ECO:0000256" key="8">
    <source>
        <dbReference type="ARBA" id="ARBA00023306"/>
    </source>
</evidence>